<feature type="compositionally biased region" description="Polar residues" evidence="1">
    <location>
        <begin position="1983"/>
        <end position="2002"/>
    </location>
</feature>
<feature type="region of interest" description="Disordered" evidence="1">
    <location>
        <begin position="1566"/>
        <end position="1586"/>
    </location>
</feature>
<feature type="compositionally biased region" description="Polar residues" evidence="1">
    <location>
        <begin position="1566"/>
        <end position="1575"/>
    </location>
</feature>
<organism evidence="2 3">
    <name type="scientific">Euphydryas editha</name>
    <name type="common">Edith's checkerspot</name>
    <dbReference type="NCBI Taxonomy" id="104508"/>
    <lineage>
        <taxon>Eukaryota</taxon>
        <taxon>Metazoa</taxon>
        <taxon>Ecdysozoa</taxon>
        <taxon>Arthropoda</taxon>
        <taxon>Hexapoda</taxon>
        <taxon>Insecta</taxon>
        <taxon>Pterygota</taxon>
        <taxon>Neoptera</taxon>
        <taxon>Endopterygota</taxon>
        <taxon>Lepidoptera</taxon>
        <taxon>Glossata</taxon>
        <taxon>Ditrysia</taxon>
        <taxon>Papilionoidea</taxon>
        <taxon>Nymphalidae</taxon>
        <taxon>Nymphalinae</taxon>
        <taxon>Euphydryas</taxon>
    </lineage>
</organism>
<dbReference type="Proteomes" id="UP001153954">
    <property type="component" value="Unassembled WGS sequence"/>
</dbReference>
<dbReference type="EMBL" id="CAKOGL010000022">
    <property type="protein sequence ID" value="CAH2099611.1"/>
    <property type="molecule type" value="Genomic_DNA"/>
</dbReference>
<evidence type="ECO:0000313" key="2">
    <source>
        <dbReference type="EMBL" id="CAH2099611.1"/>
    </source>
</evidence>
<feature type="compositionally biased region" description="Polar residues" evidence="1">
    <location>
        <begin position="2105"/>
        <end position="2115"/>
    </location>
</feature>
<proteinExistence type="predicted"/>
<feature type="region of interest" description="Disordered" evidence="1">
    <location>
        <begin position="2082"/>
        <end position="2143"/>
    </location>
</feature>
<feature type="compositionally biased region" description="Basic residues" evidence="1">
    <location>
        <begin position="1365"/>
        <end position="1375"/>
    </location>
</feature>
<feature type="compositionally biased region" description="Polar residues" evidence="1">
    <location>
        <begin position="382"/>
        <end position="393"/>
    </location>
</feature>
<keyword evidence="3" id="KW-1185">Reference proteome</keyword>
<feature type="region of interest" description="Disordered" evidence="1">
    <location>
        <begin position="707"/>
        <end position="726"/>
    </location>
</feature>
<feature type="compositionally biased region" description="Basic and acidic residues" evidence="1">
    <location>
        <begin position="2132"/>
        <end position="2143"/>
    </location>
</feature>
<sequence>MTSENDVLKTNEFLRRRKLRLQQVREQSKDIAKKIRQRAKIEKLRHVTDIDSKKEKEYLDCQEKLVKRLESFYSKSLQNVGASHKKAGEVSSSDVVEKVDLSKLRGKEAVAELRKHKQEILDKQKKLLDRKLQAREAANEISREKCSMTAKNLTKQAKKVDQLLNKTASNTEDINDKDGNKGAQKSNPDVTKTDMATQWESGELPNEWDPNVPELSLPKENTAEEIIENKEKSDKNKKPNLFALSDEMPSSLRGGLSSVPEQLVHIKPSLTLVSEYLQNRNLRLRQFEPIKKPADDLQSIKQTILRTRSSRTDGSVFDSICHVLDEQVIPVPSWQAEEKHCPCNSQIKTNPYFTYNFSKFPINNLHGASWSNQRHFHLNQFSKLPPRSNNLSHGTKPGHKEKEKSFRSTDPEVSRIKSISIYNHNTRDIKDVPYGEEHFVSHDKKSDEDAYAQALQETASVSNMEKEKLHKRQQEMRNKVAVTKQNVDKEYRDTLAFLNLLSKDKDISHKPYIDDQRQQIQKDRHQRQMQQEFKKIEKECHKQNCKHNKRKLTVLDKSRSKSKSPVNINECQRRHFEYSWMPVPESDDNFAIHTLPTTTKTKSGNTVKFTEPNSYHEYRSRHKHTPPTRDVNDNRHSKKIVETVIVQQNSNDDESEPVSETSSVENMSLESDQNMPHVDSKLKDADRIIIYKILDSRNKRIKNHKKLKSTTNNEKSVISGDHHSEKAKSVNIYNKDDNTQKVTSFEHLQEGIYKGLSSNGLSYNITSCYTTNVEMWQMSTERKPWWDNITSINIQDEEEEVQNQNRRKDKPLHSCCCEKAPSNTSDKDVQKDGGDNTSRSRKPNLRCYCGKKTQDSNLLLQSSETTSATSFKTAPNDRANVTPDAGFIKLIDEGGHESGKFYIGASGFIKDDNYEVVIQLRKKEGEKNNSQENRDAPIPNISTEKLGVSSLENKQNTVVVGESNCLSKSIEENLVNPSNLETNKVKDSSSEVILNNNQELLTNKKSEDNVSEPIVQPQTKNVCEKAIHTSFNDSYAIPVHLPKTDNIPRPATSTYTQTSFNSSIHRPAFMHMSSSTSTAYMSPPELVLPNFLKHDYIMTQEELFESENTVNQTDPQYEAIGDDSKEYEKCSCKRCIYVKKVSALSLNPKRTAINTPPNTARSRHHCRLKNKSKQNETKKCKCHKCRCGSETKLCHKTHRSRTKSCDSNTIRDHSYENKNMKVQSSKHKRSSNKDNEDGTINPIVKNYVNRLLALNKEGLKAVEIINQECSIASTPGSSIINIPTNKQQSMEVVVNKISLEQIKNILKQQILEKNSNQDQKNMKPTHVKNTESQTEKIPKLLLKYPKKRSVHKVKSLNISRQLLHKKKSETRRPTNKSKICTSTSSSTREENKLFCLNTKTMGLESASKDLSIGNSEYKNSTSSDIAKPTNKKIFNKNVKNLTRHVNNDHMTAANSQKTKSNIFTQNYQNRKFNLQTHRAKATVTSSDSEVPSVVLRHITAPLSPTNISTQTNGTIDDEPNFMKVAEDKLQNMEKIADLTEKCTKRLSNLAKVLEEVRRNKSLVYSQISTSDSASESENKSDKNETENVPVIPCSKVFNEDTNKQLFSSLTIPANLDEKKLSVKDSTQFIPFLIDIPKPETFKTPSSDDIVSSNDKTTPTKNTITDSGGIKVRGRPPPALSRINLKNGSEISVTPHELSTVIEVDSPMSVKLKNQSSRQDIKFDAPEKIQIYKETENETNIYVSPEPKETRIDPDLLQSNVTAPKPQSRVLSTDSSDESKVQMIDLKQFNNIMLKPYITLQEYAKQCNVGLEEGSNVEDVIKDDPVNEDLSSLHSDGSLPDVIAELLKRNIISEPFKFDTASNNNSNTMSSESTMSVLALSKSKKKKSGVSLKNKENIADTSETLSISSNPDLENAFQKLGMGWASSTLKKTKERLALSSSSNTSSSSMTQFKIKTFSQVIPTFATDSTSSLLDNSNDERKKLNSPSRSTKNNHKNAVQQTSLTNSMTVKEFLTNELAKKITFSNKSTRKEDEEFVSLYETNMPDDMKNTNIGIQEDCDQSTVASNNVRARTSTPVQIFKSTTYKSTSSSNTSNGLFSNADDLSSVKGTSNSMRNHSTSDKDDLTIPNYSLKTRKELSDFSKSD</sequence>
<gene>
    <name evidence="2" type="ORF">EEDITHA_LOCUS14566</name>
</gene>
<feature type="region of interest" description="Disordered" evidence="1">
    <location>
        <begin position="382"/>
        <end position="412"/>
    </location>
</feature>
<feature type="region of interest" description="Disordered" evidence="1">
    <location>
        <begin position="647"/>
        <end position="677"/>
    </location>
</feature>
<feature type="region of interest" description="Disordered" evidence="1">
    <location>
        <begin position="1149"/>
        <end position="1170"/>
    </location>
</feature>
<feature type="region of interest" description="Disordered" evidence="1">
    <location>
        <begin position="616"/>
        <end position="635"/>
    </location>
</feature>
<name>A0AAU9UKP2_EUPED</name>
<evidence type="ECO:0000256" key="1">
    <source>
        <dbReference type="SAM" id="MobiDB-lite"/>
    </source>
</evidence>
<feature type="region of interest" description="Disordered" evidence="1">
    <location>
        <begin position="1643"/>
        <end position="1677"/>
    </location>
</feature>
<feature type="compositionally biased region" description="Basic and acidic residues" evidence="1">
    <location>
        <begin position="1576"/>
        <end position="1585"/>
    </location>
</feature>
<evidence type="ECO:0000313" key="3">
    <source>
        <dbReference type="Proteomes" id="UP001153954"/>
    </source>
</evidence>
<accession>A0AAU9UKP2</accession>
<protein>
    <submittedName>
        <fullName evidence="2">Uncharacterized protein</fullName>
    </submittedName>
</protein>
<feature type="compositionally biased region" description="Basic and acidic residues" evidence="1">
    <location>
        <begin position="825"/>
        <end position="834"/>
    </location>
</feature>
<feature type="region of interest" description="Disordered" evidence="1">
    <location>
        <begin position="1365"/>
        <end position="1384"/>
    </location>
</feature>
<feature type="compositionally biased region" description="Basic and acidic residues" evidence="1">
    <location>
        <begin position="398"/>
        <end position="412"/>
    </location>
</feature>
<feature type="region of interest" description="Disordered" evidence="1">
    <location>
        <begin position="797"/>
        <end position="848"/>
    </location>
</feature>
<reference evidence="2" key="1">
    <citation type="submission" date="2022-03" db="EMBL/GenBank/DDBJ databases">
        <authorList>
            <person name="Tunstrom K."/>
        </authorList>
    </citation>
    <scope>NUCLEOTIDE SEQUENCE</scope>
</reference>
<feature type="compositionally biased region" description="Low complexity" evidence="1">
    <location>
        <begin position="2082"/>
        <end position="2093"/>
    </location>
</feature>
<feature type="region of interest" description="Disordered" evidence="1">
    <location>
        <begin position="1967"/>
        <end position="2002"/>
    </location>
</feature>
<feature type="region of interest" description="Disordered" evidence="1">
    <location>
        <begin position="1216"/>
        <end position="1238"/>
    </location>
</feature>
<comment type="caution">
    <text evidence="2">The sequence shown here is derived from an EMBL/GenBank/DDBJ whole genome shotgun (WGS) entry which is preliminary data.</text>
</comment>
<feature type="region of interest" description="Disordered" evidence="1">
    <location>
        <begin position="168"/>
        <end position="191"/>
    </location>
</feature>
<feature type="compositionally biased region" description="Polar residues" evidence="1">
    <location>
        <begin position="1643"/>
        <end position="1665"/>
    </location>
</feature>
<feature type="compositionally biased region" description="Basic residues" evidence="1">
    <location>
        <begin position="1161"/>
        <end position="1170"/>
    </location>
</feature>